<dbReference type="OrthoDB" id="1683095at2"/>
<name>A0A372LM12_9BACI</name>
<comment type="caution">
    <text evidence="8">The sequence shown here is derived from an EMBL/GenBank/DDBJ whole genome shotgun (WGS) entry which is preliminary data.</text>
</comment>
<protein>
    <submittedName>
        <fullName evidence="8">DUF350 domain-containing protein</fullName>
    </submittedName>
</protein>
<comment type="subcellular location">
    <subcellularLocation>
        <location evidence="1">Cell membrane</location>
        <topology evidence="1">Multi-pass membrane protein</topology>
    </subcellularLocation>
</comment>
<keyword evidence="6 7" id="KW-0472">Membrane</keyword>
<organism evidence="8 9">
    <name type="scientific">Peribacillus saganii</name>
    <dbReference type="NCBI Taxonomy" id="2303992"/>
    <lineage>
        <taxon>Bacteria</taxon>
        <taxon>Bacillati</taxon>
        <taxon>Bacillota</taxon>
        <taxon>Bacilli</taxon>
        <taxon>Bacillales</taxon>
        <taxon>Bacillaceae</taxon>
        <taxon>Peribacillus</taxon>
    </lineage>
</organism>
<dbReference type="Proteomes" id="UP000264541">
    <property type="component" value="Unassembled WGS sequence"/>
</dbReference>
<feature type="transmembrane region" description="Helical" evidence="7">
    <location>
        <begin position="107"/>
        <end position="130"/>
    </location>
</feature>
<evidence type="ECO:0000256" key="1">
    <source>
        <dbReference type="ARBA" id="ARBA00004651"/>
    </source>
</evidence>
<evidence type="ECO:0000256" key="2">
    <source>
        <dbReference type="ARBA" id="ARBA00005779"/>
    </source>
</evidence>
<evidence type="ECO:0000313" key="8">
    <source>
        <dbReference type="EMBL" id="RFU67356.1"/>
    </source>
</evidence>
<accession>A0A372LM12</accession>
<feature type="transmembrane region" description="Helical" evidence="7">
    <location>
        <begin position="72"/>
        <end position="95"/>
    </location>
</feature>
<keyword evidence="5 7" id="KW-1133">Transmembrane helix</keyword>
<dbReference type="Pfam" id="PF03994">
    <property type="entry name" value="DUF350"/>
    <property type="match status" value="1"/>
</dbReference>
<dbReference type="AlphaFoldDB" id="A0A372LM12"/>
<dbReference type="GO" id="GO:0005886">
    <property type="term" value="C:plasma membrane"/>
    <property type="evidence" value="ECO:0007669"/>
    <property type="project" value="UniProtKB-SubCell"/>
</dbReference>
<keyword evidence="3" id="KW-1003">Cell membrane</keyword>
<dbReference type="EMBL" id="QVTE01000045">
    <property type="protein sequence ID" value="RFU67356.1"/>
    <property type="molecule type" value="Genomic_DNA"/>
</dbReference>
<evidence type="ECO:0000256" key="7">
    <source>
        <dbReference type="SAM" id="Phobius"/>
    </source>
</evidence>
<comment type="similarity">
    <text evidence="2">Belongs to the UPF0719 family.</text>
</comment>
<gene>
    <name evidence="8" type="ORF">D0469_15385</name>
</gene>
<evidence type="ECO:0000256" key="4">
    <source>
        <dbReference type="ARBA" id="ARBA00022692"/>
    </source>
</evidence>
<dbReference type="PANTHER" id="PTHR40043">
    <property type="entry name" value="UPF0719 INNER MEMBRANE PROTEIN YJFL"/>
    <property type="match status" value="1"/>
</dbReference>
<reference evidence="8 9" key="1">
    <citation type="submission" date="2018-08" db="EMBL/GenBank/DDBJ databases">
        <title>Bacillus chawlae sp. nov., Bacillus glennii sp. nov., and Bacillus saganii sp. nov. Isolated from the Vehicle Assembly Building at Kennedy Space Center where the Viking Spacecraft were Assembled.</title>
        <authorList>
            <person name="Seuylemezian A."/>
            <person name="Vaishampayan P."/>
        </authorList>
    </citation>
    <scope>NUCLEOTIDE SEQUENCE [LARGE SCALE GENOMIC DNA]</scope>
    <source>
        <strain evidence="8 9">V47-23a</strain>
    </source>
</reference>
<dbReference type="PANTHER" id="PTHR40043:SF1">
    <property type="entry name" value="UPF0719 INNER MEMBRANE PROTEIN YJFL"/>
    <property type="match status" value="1"/>
</dbReference>
<evidence type="ECO:0000256" key="3">
    <source>
        <dbReference type="ARBA" id="ARBA00022475"/>
    </source>
</evidence>
<proteinExistence type="inferred from homology"/>
<dbReference type="InterPro" id="IPR007140">
    <property type="entry name" value="DUF350"/>
</dbReference>
<evidence type="ECO:0000313" key="9">
    <source>
        <dbReference type="Proteomes" id="UP000264541"/>
    </source>
</evidence>
<keyword evidence="9" id="KW-1185">Reference proteome</keyword>
<feature type="transmembrane region" description="Helical" evidence="7">
    <location>
        <begin position="48"/>
        <end position="66"/>
    </location>
</feature>
<feature type="transmembrane region" description="Helical" evidence="7">
    <location>
        <begin position="6"/>
        <end position="27"/>
    </location>
</feature>
<sequence>MDAFLSFLAHTGTGFALIILGLIAFALTTRFSERKLITEGNLAVALKLWGKAIGLAIIIYTVWSGSTSLMDAFIWGLIGIVVQVVAYLIIEFILTPKVNLANEVEKGNVAIGFSLFSAAIVVGIVVAASLTY</sequence>
<evidence type="ECO:0000256" key="5">
    <source>
        <dbReference type="ARBA" id="ARBA00022989"/>
    </source>
</evidence>
<keyword evidence="4 7" id="KW-0812">Transmembrane</keyword>
<evidence type="ECO:0000256" key="6">
    <source>
        <dbReference type="ARBA" id="ARBA00023136"/>
    </source>
</evidence>